<proteinExistence type="predicted"/>
<dbReference type="AlphaFoldDB" id="A0AAN8R7I6"/>
<dbReference type="EMBL" id="JAGTTL010000002">
    <property type="protein sequence ID" value="KAK6326973.1"/>
    <property type="molecule type" value="Genomic_DNA"/>
</dbReference>
<gene>
    <name evidence="2" type="ORF">J4Q44_G00026180</name>
</gene>
<feature type="region of interest" description="Disordered" evidence="1">
    <location>
        <begin position="155"/>
        <end position="192"/>
    </location>
</feature>
<evidence type="ECO:0000313" key="2">
    <source>
        <dbReference type="EMBL" id="KAK6326973.1"/>
    </source>
</evidence>
<keyword evidence="3" id="KW-1185">Reference proteome</keyword>
<evidence type="ECO:0000313" key="3">
    <source>
        <dbReference type="Proteomes" id="UP001356427"/>
    </source>
</evidence>
<reference evidence="2 3" key="1">
    <citation type="submission" date="2021-04" db="EMBL/GenBank/DDBJ databases">
        <authorList>
            <person name="De Guttry C."/>
            <person name="Zahm M."/>
            <person name="Klopp C."/>
            <person name="Cabau C."/>
            <person name="Louis A."/>
            <person name="Berthelot C."/>
            <person name="Parey E."/>
            <person name="Roest Crollius H."/>
            <person name="Montfort J."/>
            <person name="Robinson-Rechavi M."/>
            <person name="Bucao C."/>
            <person name="Bouchez O."/>
            <person name="Gislard M."/>
            <person name="Lluch J."/>
            <person name="Milhes M."/>
            <person name="Lampietro C."/>
            <person name="Lopez Roques C."/>
            <person name="Donnadieu C."/>
            <person name="Braasch I."/>
            <person name="Desvignes T."/>
            <person name="Postlethwait J."/>
            <person name="Bobe J."/>
            <person name="Wedekind C."/>
            <person name="Guiguen Y."/>
        </authorList>
    </citation>
    <scope>NUCLEOTIDE SEQUENCE [LARGE SCALE GENOMIC DNA]</scope>
    <source>
        <strain evidence="2">Cs_M1</strain>
        <tissue evidence="2">Blood</tissue>
    </source>
</reference>
<sequence length="192" mass="21297">MESGFDPTGPTVPEAVEIWGDEHPQEMKSGVLVLHYILRCLQGIQREPGPPDPLRAQQQHSRDERVLAQDWLLRGGQTSTEKEAEENRPQHDRRAHKLCPPDTHWLWGDGSWPGPVRAGTGTDEVKGTQCQRPQEHVIAAAYQAWRTISITLNARPLSSHPKSKAATAAQPVSNGLFGKPETVPNREQRGSS</sequence>
<feature type="compositionally biased region" description="Basic and acidic residues" evidence="1">
    <location>
        <begin position="80"/>
        <end position="92"/>
    </location>
</feature>
<protein>
    <submittedName>
        <fullName evidence="2">Uncharacterized protein</fullName>
    </submittedName>
</protein>
<feature type="region of interest" description="Disordered" evidence="1">
    <location>
        <begin position="73"/>
        <end position="115"/>
    </location>
</feature>
<accession>A0AAN8R7I6</accession>
<evidence type="ECO:0000256" key="1">
    <source>
        <dbReference type="SAM" id="MobiDB-lite"/>
    </source>
</evidence>
<name>A0AAN8R7I6_9TELE</name>
<organism evidence="2 3">
    <name type="scientific">Coregonus suidteri</name>
    <dbReference type="NCBI Taxonomy" id="861788"/>
    <lineage>
        <taxon>Eukaryota</taxon>
        <taxon>Metazoa</taxon>
        <taxon>Chordata</taxon>
        <taxon>Craniata</taxon>
        <taxon>Vertebrata</taxon>
        <taxon>Euteleostomi</taxon>
        <taxon>Actinopterygii</taxon>
        <taxon>Neopterygii</taxon>
        <taxon>Teleostei</taxon>
        <taxon>Protacanthopterygii</taxon>
        <taxon>Salmoniformes</taxon>
        <taxon>Salmonidae</taxon>
        <taxon>Coregoninae</taxon>
        <taxon>Coregonus</taxon>
    </lineage>
</organism>
<dbReference type="Proteomes" id="UP001356427">
    <property type="component" value="Unassembled WGS sequence"/>
</dbReference>
<comment type="caution">
    <text evidence="2">The sequence shown here is derived from an EMBL/GenBank/DDBJ whole genome shotgun (WGS) entry which is preliminary data.</text>
</comment>